<protein>
    <submittedName>
        <fullName evidence="1">Uncharacterized protein</fullName>
    </submittedName>
</protein>
<gene>
    <name evidence="1" type="ORF">FG486_11575</name>
</gene>
<evidence type="ECO:0000313" key="2">
    <source>
        <dbReference type="Proteomes" id="UP000589292"/>
    </source>
</evidence>
<reference evidence="1 2" key="1">
    <citation type="journal article" date="1994" name="Int. J. Syst. Bacteriol.">
        <title>Phylogenetic positions of novel aerobic, bacteriochlorophyll a-containing bacteria and description of Roseococcus thiosulfatophilus gen. nov., sp. nov., Erythromicrobium ramosum gen. nov., sp. nov., and Erythrobacter litoralis sp. nov.</title>
        <authorList>
            <person name="Yurkov V."/>
            <person name="Stackebrandt E."/>
            <person name="Holmes A."/>
            <person name="Fuerst J.A."/>
            <person name="Hugenholtz P."/>
            <person name="Golecki J."/>
            <person name="Gad'on N."/>
            <person name="Gorlenko V.M."/>
            <person name="Kompantseva E.I."/>
            <person name="Drews G."/>
        </authorList>
    </citation>
    <scope>NUCLEOTIDE SEQUENCE [LARGE SCALE GENOMIC DNA]</scope>
    <source>
        <strain evidence="1 2">KR-99</strain>
    </source>
</reference>
<comment type="caution">
    <text evidence="1">The sequence shown here is derived from an EMBL/GenBank/DDBJ whole genome shotgun (WGS) entry which is preliminary data.</text>
</comment>
<keyword evidence="2" id="KW-1185">Reference proteome</keyword>
<name>A0A7V8U9C8_9SPHN</name>
<proteinExistence type="predicted"/>
<evidence type="ECO:0000313" key="1">
    <source>
        <dbReference type="EMBL" id="MBA1374979.1"/>
    </source>
</evidence>
<accession>A0A7V8U9C8</accession>
<dbReference type="Proteomes" id="UP000589292">
    <property type="component" value="Unassembled WGS sequence"/>
</dbReference>
<dbReference type="EMBL" id="VDES01000002">
    <property type="protein sequence ID" value="MBA1374979.1"/>
    <property type="molecule type" value="Genomic_DNA"/>
</dbReference>
<dbReference type="AlphaFoldDB" id="A0A7V8U9C8"/>
<sequence length="149" mass="16222">MTNRANLTAFEVETMGESTGHCDCCGKASRRVWGMVHHQNGPSVAAYWIHWTAGHLSEPGASLDLVIGKWGEGTDADDRFGVALVHRQLDDGTPSLVVVDPDERFSGVDLAATALKRDDVINTPLADQVFSVVDAIYLQDGRFFELAHV</sequence>
<organism evidence="1 2">
    <name type="scientific">Sphingomonas ursincola</name>
    <dbReference type="NCBI Taxonomy" id="56361"/>
    <lineage>
        <taxon>Bacteria</taxon>
        <taxon>Pseudomonadati</taxon>
        <taxon>Pseudomonadota</taxon>
        <taxon>Alphaproteobacteria</taxon>
        <taxon>Sphingomonadales</taxon>
        <taxon>Sphingomonadaceae</taxon>
        <taxon>Sphingomonas</taxon>
    </lineage>
</organism>
<dbReference type="RefSeq" id="WP_181267589.1">
    <property type="nucleotide sequence ID" value="NZ_BAAAGB010000001.1"/>
</dbReference>